<proteinExistence type="predicted"/>
<feature type="domain" description="Glycosyl transferase family 1" evidence="1">
    <location>
        <begin position="203"/>
        <end position="361"/>
    </location>
</feature>
<feature type="domain" description="Glycosyltransferase subfamily 4-like N-terminal" evidence="2">
    <location>
        <begin position="19"/>
        <end position="185"/>
    </location>
</feature>
<reference evidence="3" key="1">
    <citation type="submission" date="2020-10" db="EMBL/GenBank/DDBJ databases">
        <authorList>
            <person name="Gilroy R."/>
        </authorList>
    </citation>
    <scope>NUCLEOTIDE SEQUENCE</scope>
    <source>
        <strain evidence="3">13361</strain>
    </source>
</reference>
<dbReference type="GO" id="GO:0016757">
    <property type="term" value="F:glycosyltransferase activity"/>
    <property type="evidence" value="ECO:0007669"/>
    <property type="project" value="InterPro"/>
</dbReference>
<comment type="caution">
    <text evidence="3">The sequence shown here is derived from an EMBL/GenBank/DDBJ whole genome shotgun (WGS) entry which is preliminary data.</text>
</comment>
<accession>A0A9D1CLH7</accession>
<evidence type="ECO:0000313" key="4">
    <source>
        <dbReference type="Proteomes" id="UP000886796"/>
    </source>
</evidence>
<gene>
    <name evidence="3" type="ORF">IAB74_02450</name>
</gene>
<dbReference type="InterPro" id="IPR028098">
    <property type="entry name" value="Glyco_trans_4-like_N"/>
</dbReference>
<dbReference type="Pfam" id="PF00534">
    <property type="entry name" value="Glycos_transf_1"/>
    <property type="match status" value="1"/>
</dbReference>
<dbReference type="PANTHER" id="PTHR45947:SF3">
    <property type="entry name" value="SULFOQUINOVOSYL TRANSFERASE SQD2"/>
    <property type="match status" value="1"/>
</dbReference>
<dbReference type="AlphaFoldDB" id="A0A9D1CLH7"/>
<dbReference type="InterPro" id="IPR001296">
    <property type="entry name" value="Glyco_trans_1"/>
</dbReference>
<evidence type="ECO:0000259" key="2">
    <source>
        <dbReference type="Pfam" id="PF13439"/>
    </source>
</evidence>
<sequence length="420" mass="46787">MQEKQIIGLLNDSFPPQIDGVANAVVNYGNILHARGFSPVVITPALPEAEDSPFPYPVLRYPSMDTRKGFGYMSGIPFSPSVAKRLDSVDVAVLHSHCPFASNFMGRALRTIVNAPLILTYHSRFEIDLERAIKSVHLRNSCKKILAENINACDEVWIVSEGTAQSLRCLGYEGDYVIMPNGVDVPRSRLSSEQVAAYTEGYDLPDGVPIYLFVGRMRWYKGIRMILDALATLKAKKLPYRMVFVGDGSDLPEIQGYARQLGLEDTCIFTGAIRDREALRGWYARANLFLFPSTYDTNGLVVREAAASSLPSVLIAGSCASDGTTHNQNCFQVEENAQSLAACLLDLYGKEDYLRTIGEAASRELYLSWEDAVDNAIKRYDVVIDRYKSGFYPKRYKPVDNYIHLNAKLMEALSSLPFSK</sequence>
<dbReference type="EMBL" id="DVFK01000034">
    <property type="protein sequence ID" value="HIQ67355.1"/>
    <property type="molecule type" value="Genomic_DNA"/>
</dbReference>
<dbReference type="SUPFAM" id="SSF53756">
    <property type="entry name" value="UDP-Glycosyltransferase/glycogen phosphorylase"/>
    <property type="match status" value="1"/>
</dbReference>
<dbReference type="PANTHER" id="PTHR45947">
    <property type="entry name" value="SULFOQUINOVOSYL TRANSFERASE SQD2"/>
    <property type="match status" value="1"/>
</dbReference>
<reference evidence="3" key="2">
    <citation type="journal article" date="2021" name="PeerJ">
        <title>Extensive microbial diversity within the chicken gut microbiome revealed by metagenomics and culture.</title>
        <authorList>
            <person name="Gilroy R."/>
            <person name="Ravi A."/>
            <person name="Getino M."/>
            <person name="Pursley I."/>
            <person name="Horton D.L."/>
            <person name="Alikhan N.F."/>
            <person name="Baker D."/>
            <person name="Gharbi K."/>
            <person name="Hall N."/>
            <person name="Watson M."/>
            <person name="Adriaenssens E.M."/>
            <person name="Foster-Nyarko E."/>
            <person name="Jarju S."/>
            <person name="Secka A."/>
            <person name="Antonio M."/>
            <person name="Oren A."/>
            <person name="Chaudhuri R.R."/>
            <person name="La Ragione R."/>
            <person name="Hildebrand F."/>
            <person name="Pallen M.J."/>
        </authorList>
    </citation>
    <scope>NUCLEOTIDE SEQUENCE</scope>
    <source>
        <strain evidence="3">13361</strain>
    </source>
</reference>
<dbReference type="InterPro" id="IPR050194">
    <property type="entry name" value="Glycosyltransferase_grp1"/>
</dbReference>
<organism evidence="3 4">
    <name type="scientific">Candidatus Faecousia excrementigallinarum</name>
    <dbReference type="NCBI Taxonomy" id="2840806"/>
    <lineage>
        <taxon>Bacteria</taxon>
        <taxon>Bacillati</taxon>
        <taxon>Bacillota</taxon>
        <taxon>Clostridia</taxon>
        <taxon>Eubacteriales</taxon>
        <taxon>Oscillospiraceae</taxon>
        <taxon>Faecousia</taxon>
    </lineage>
</organism>
<evidence type="ECO:0000259" key="1">
    <source>
        <dbReference type="Pfam" id="PF00534"/>
    </source>
</evidence>
<dbReference type="Gene3D" id="3.40.50.2000">
    <property type="entry name" value="Glycogen Phosphorylase B"/>
    <property type="match status" value="2"/>
</dbReference>
<name>A0A9D1CLH7_9FIRM</name>
<evidence type="ECO:0000313" key="3">
    <source>
        <dbReference type="EMBL" id="HIQ67355.1"/>
    </source>
</evidence>
<dbReference type="Proteomes" id="UP000886796">
    <property type="component" value="Unassembled WGS sequence"/>
</dbReference>
<dbReference type="Pfam" id="PF13439">
    <property type="entry name" value="Glyco_transf_4"/>
    <property type="match status" value="1"/>
</dbReference>
<protein>
    <submittedName>
        <fullName evidence="3">Glycosyltransferase</fullName>
    </submittedName>
</protein>